<dbReference type="PANTHER" id="PTHR19957">
    <property type="entry name" value="SYNTAXIN"/>
    <property type="match status" value="1"/>
</dbReference>
<keyword evidence="5" id="KW-0653">Protein transport</keyword>
<name>A0A6J0KD25_RAPSA</name>
<dbReference type="GO" id="GO:0006887">
    <property type="term" value="P:exocytosis"/>
    <property type="evidence" value="ECO:0007669"/>
    <property type="project" value="TreeGrafter"/>
</dbReference>
<sequence>MISSKRFKKLTNNMKSLISFSRKKLQAAHEESKAVTKAPAMKAIKKKMEKDVDEVGSIARFIKGKLEELDRENLANRQKPGCGKGSGVDRSRTATTLSLKKKFKDKMAEFQVLRENIQQEYRDVVDRRIFTVTGQRADEDTIDELIETGNSEQIFQKAIQEQGRGQVMDTLAEIQERHDAVRDLEKKLLDLQQIFMDMAVLVDAQGEMLDNIESQTMDRILSWNSSVNGVCVLCQEEEETCQHLFFSCKYSSKVWKETIGGILKEAYTTRCTEIIEVISRNRSNPSETFIVRYAFQTLAHSIWRERNARRHGEQPNDEKKLIKIVDKMIRLKLLLVKGKGKRYLDEALIRWLDTRI</sequence>
<reference evidence="9" key="1">
    <citation type="journal article" date="2019" name="Database">
        <title>The radish genome database (RadishGD): an integrated information resource for radish genomics.</title>
        <authorList>
            <person name="Yu H.J."/>
            <person name="Baek S."/>
            <person name="Lee Y.J."/>
            <person name="Cho A."/>
            <person name="Mun J.H."/>
        </authorList>
    </citation>
    <scope>NUCLEOTIDE SEQUENCE [LARGE SCALE GENOMIC DNA]</scope>
    <source>
        <strain evidence="9">cv. WK10039</strain>
    </source>
</reference>
<keyword evidence="4" id="KW-0812">Transmembrane</keyword>
<dbReference type="GO" id="GO:0000149">
    <property type="term" value="F:SNARE binding"/>
    <property type="evidence" value="ECO:0007669"/>
    <property type="project" value="TreeGrafter"/>
</dbReference>
<dbReference type="AlphaFoldDB" id="A0A6J0KD25"/>
<dbReference type="GO" id="GO:0031201">
    <property type="term" value="C:SNARE complex"/>
    <property type="evidence" value="ECO:0007669"/>
    <property type="project" value="TreeGrafter"/>
</dbReference>
<dbReference type="InterPro" id="IPR000727">
    <property type="entry name" value="T_SNARE_dom"/>
</dbReference>
<dbReference type="Gene3D" id="1.20.58.70">
    <property type="match status" value="1"/>
</dbReference>
<dbReference type="GO" id="GO:0005886">
    <property type="term" value="C:plasma membrane"/>
    <property type="evidence" value="ECO:0007669"/>
    <property type="project" value="TreeGrafter"/>
</dbReference>
<evidence type="ECO:0000256" key="5">
    <source>
        <dbReference type="ARBA" id="ARBA00022927"/>
    </source>
</evidence>
<organism evidence="9 10">
    <name type="scientific">Raphanus sativus</name>
    <name type="common">Radish</name>
    <name type="synonym">Raphanus raphanistrum var. sativus</name>
    <dbReference type="NCBI Taxonomy" id="3726"/>
    <lineage>
        <taxon>Eukaryota</taxon>
        <taxon>Viridiplantae</taxon>
        <taxon>Streptophyta</taxon>
        <taxon>Embryophyta</taxon>
        <taxon>Tracheophyta</taxon>
        <taxon>Spermatophyta</taxon>
        <taxon>Magnoliopsida</taxon>
        <taxon>eudicotyledons</taxon>
        <taxon>Gunneridae</taxon>
        <taxon>Pentapetalae</taxon>
        <taxon>rosids</taxon>
        <taxon>malvids</taxon>
        <taxon>Brassicales</taxon>
        <taxon>Brassicaceae</taxon>
        <taxon>Brassiceae</taxon>
        <taxon>Raphanus</taxon>
    </lineage>
</organism>
<accession>A0A6J0KD25</accession>
<reference evidence="10" key="2">
    <citation type="submission" date="2025-08" db="UniProtKB">
        <authorList>
            <consortium name="RefSeq"/>
        </authorList>
    </citation>
    <scope>IDENTIFICATION</scope>
    <source>
        <tissue evidence="10">Leaf</tissue>
    </source>
</reference>
<dbReference type="GO" id="GO:0048278">
    <property type="term" value="P:vesicle docking"/>
    <property type="evidence" value="ECO:0007669"/>
    <property type="project" value="TreeGrafter"/>
</dbReference>
<comment type="similarity">
    <text evidence="2">Belongs to the syntaxin family.</text>
</comment>
<proteinExistence type="inferred from homology"/>
<evidence type="ECO:0000259" key="8">
    <source>
        <dbReference type="PROSITE" id="PS50192"/>
    </source>
</evidence>
<evidence type="ECO:0000256" key="6">
    <source>
        <dbReference type="ARBA" id="ARBA00022989"/>
    </source>
</evidence>
<dbReference type="PROSITE" id="PS50192">
    <property type="entry name" value="T_SNARE"/>
    <property type="match status" value="1"/>
</dbReference>
<dbReference type="InterPro" id="IPR006011">
    <property type="entry name" value="Syntaxin_N"/>
</dbReference>
<dbReference type="Pfam" id="PF00804">
    <property type="entry name" value="Syntaxin"/>
    <property type="match status" value="1"/>
</dbReference>
<keyword evidence="6" id="KW-1133">Transmembrane helix</keyword>
<dbReference type="PANTHER" id="PTHR19957:SF307">
    <property type="entry name" value="PROTEIN SSO1-RELATED"/>
    <property type="match status" value="1"/>
</dbReference>
<keyword evidence="3" id="KW-0813">Transport</keyword>
<dbReference type="SMART" id="SM00503">
    <property type="entry name" value="SynN"/>
    <property type="match status" value="1"/>
</dbReference>
<dbReference type="SMART" id="SM00397">
    <property type="entry name" value="t_SNARE"/>
    <property type="match status" value="1"/>
</dbReference>
<gene>
    <name evidence="10" type="primary">LOC108817650</name>
</gene>
<dbReference type="GO" id="GO:0006906">
    <property type="term" value="P:vesicle fusion"/>
    <property type="evidence" value="ECO:0007669"/>
    <property type="project" value="TreeGrafter"/>
</dbReference>
<dbReference type="SUPFAM" id="SSF47661">
    <property type="entry name" value="t-snare proteins"/>
    <property type="match status" value="1"/>
</dbReference>
<dbReference type="CDD" id="cd15848">
    <property type="entry name" value="SNARE_syntaxin1-like"/>
    <property type="match status" value="1"/>
</dbReference>
<dbReference type="InterPro" id="IPR045242">
    <property type="entry name" value="Syntaxin"/>
</dbReference>
<evidence type="ECO:0000256" key="4">
    <source>
        <dbReference type="ARBA" id="ARBA00022692"/>
    </source>
</evidence>
<dbReference type="OrthoDB" id="10255013at2759"/>
<protein>
    <submittedName>
        <fullName evidence="10">Syntaxin-132 isoform X1</fullName>
    </submittedName>
</protein>
<evidence type="ECO:0000256" key="1">
    <source>
        <dbReference type="ARBA" id="ARBA00004211"/>
    </source>
</evidence>
<dbReference type="InterPro" id="IPR026960">
    <property type="entry name" value="RVT-Znf"/>
</dbReference>
<dbReference type="Pfam" id="PF13966">
    <property type="entry name" value="zf-RVT"/>
    <property type="match status" value="1"/>
</dbReference>
<dbReference type="GO" id="GO:0005484">
    <property type="term" value="F:SNAP receptor activity"/>
    <property type="evidence" value="ECO:0007669"/>
    <property type="project" value="TreeGrafter"/>
</dbReference>
<dbReference type="RefSeq" id="XP_018445892.1">
    <property type="nucleotide sequence ID" value="XM_018590390.2"/>
</dbReference>
<dbReference type="GO" id="GO:0012505">
    <property type="term" value="C:endomembrane system"/>
    <property type="evidence" value="ECO:0007669"/>
    <property type="project" value="TreeGrafter"/>
</dbReference>
<dbReference type="GO" id="GO:0006886">
    <property type="term" value="P:intracellular protein transport"/>
    <property type="evidence" value="ECO:0007669"/>
    <property type="project" value="TreeGrafter"/>
</dbReference>
<evidence type="ECO:0000256" key="7">
    <source>
        <dbReference type="ARBA" id="ARBA00023136"/>
    </source>
</evidence>
<comment type="subcellular location">
    <subcellularLocation>
        <location evidence="1">Membrane</location>
        <topology evidence="1">Single-pass type IV membrane protein</topology>
    </subcellularLocation>
</comment>
<dbReference type="InterPro" id="IPR010989">
    <property type="entry name" value="SNARE"/>
</dbReference>
<keyword evidence="7" id="KW-0472">Membrane</keyword>
<dbReference type="KEGG" id="rsz:108817650"/>
<evidence type="ECO:0000256" key="2">
    <source>
        <dbReference type="ARBA" id="ARBA00009063"/>
    </source>
</evidence>
<feature type="domain" description="T-SNARE coiled-coil homology" evidence="8">
    <location>
        <begin position="171"/>
        <end position="214"/>
    </location>
</feature>
<evidence type="ECO:0000313" key="9">
    <source>
        <dbReference type="Proteomes" id="UP000504610"/>
    </source>
</evidence>
<dbReference type="Proteomes" id="UP000504610">
    <property type="component" value="Chromosome 7"/>
</dbReference>
<evidence type="ECO:0000256" key="3">
    <source>
        <dbReference type="ARBA" id="ARBA00022448"/>
    </source>
</evidence>
<dbReference type="CDD" id="cd00179">
    <property type="entry name" value="SynN"/>
    <property type="match status" value="1"/>
</dbReference>
<evidence type="ECO:0000313" key="10">
    <source>
        <dbReference type="RefSeq" id="XP_018445892.1"/>
    </source>
</evidence>
<keyword evidence="9" id="KW-1185">Reference proteome</keyword>
<dbReference type="GeneID" id="108817650"/>